<dbReference type="EMBL" id="JAHDVG010000469">
    <property type="protein sequence ID" value="KAH1181257.1"/>
    <property type="molecule type" value="Genomic_DNA"/>
</dbReference>
<dbReference type="Proteomes" id="UP000827986">
    <property type="component" value="Unassembled WGS sequence"/>
</dbReference>
<sequence length="217" mass="23563">MVSVLPLGNGSMTQNTHHAQSPVPGPAILIWVWILRSALVLLLLASAPIITSILRKRPITLYDPEGSVWNGREEEEGEDLRKPPGDISQKQRQHMLWGQGAIVGLALTTSLALALLGCFLMRTGPAILLWVWILRSTLVLLLLASAPIITSILRKRPITQYDPEGSVWNGREEEEGEVTDGSGCPPCPGQVVGLAGITERSVGYAIVQKHVQETQGE</sequence>
<comment type="caution">
    <text evidence="2">The sequence shown here is derived from an EMBL/GenBank/DDBJ whole genome shotgun (WGS) entry which is preliminary data.</text>
</comment>
<name>A0A9D4AYI2_9SAUR</name>
<keyword evidence="1" id="KW-0812">Transmembrane</keyword>
<feature type="transmembrane region" description="Helical" evidence="1">
    <location>
        <begin position="100"/>
        <end position="121"/>
    </location>
</feature>
<reference evidence="2" key="1">
    <citation type="submission" date="2021-09" db="EMBL/GenBank/DDBJ databases">
        <title>The genome of Mauremys mutica provides insights into the evolution of semi-aquatic lifestyle.</title>
        <authorList>
            <person name="Gong S."/>
            <person name="Gao Y."/>
        </authorList>
    </citation>
    <scope>NUCLEOTIDE SEQUENCE</scope>
    <source>
        <strain evidence="2">MM-2020</strain>
        <tissue evidence="2">Muscle</tissue>
    </source>
</reference>
<feature type="transmembrane region" description="Helical" evidence="1">
    <location>
        <begin position="127"/>
        <end position="149"/>
    </location>
</feature>
<proteinExistence type="predicted"/>
<gene>
    <name evidence="2" type="ORF">KIL84_002191</name>
</gene>
<dbReference type="AlphaFoldDB" id="A0A9D4AYI2"/>
<evidence type="ECO:0000313" key="3">
    <source>
        <dbReference type="Proteomes" id="UP000827986"/>
    </source>
</evidence>
<evidence type="ECO:0000256" key="1">
    <source>
        <dbReference type="SAM" id="Phobius"/>
    </source>
</evidence>
<organism evidence="2 3">
    <name type="scientific">Mauremys mutica</name>
    <name type="common">yellowpond turtle</name>
    <dbReference type="NCBI Taxonomy" id="74926"/>
    <lineage>
        <taxon>Eukaryota</taxon>
        <taxon>Metazoa</taxon>
        <taxon>Chordata</taxon>
        <taxon>Craniata</taxon>
        <taxon>Vertebrata</taxon>
        <taxon>Euteleostomi</taxon>
        <taxon>Archelosauria</taxon>
        <taxon>Testudinata</taxon>
        <taxon>Testudines</taxon>
        <taxon>Cryptodira</taxon>
        <taxon>Durocryptodira</taxon>
        <taxon>Testudinoidea</taxon>
        <taxon>Geoemydidae</taxon>
        <taxon>Geoemydinae</taxon>
        <taxon>Mauremys</taxon>
    </lineage>
</organism>
<keyword evidence="3" id="KW-1185">Reference proteome</keyword>
<feature type="transmembrane region" description="Helical" evidence="1">
    <location>
        <begin position="28"/>
        <end position="50"/>
    </location>
</feature>
<accession>A0A9D4AYI2</accession>
<protein>
    <submittedName>
        <fullName evidence="2">Uncharacterized protein</fullName>
    </submittedName>
</protein>
<keyword evidence="1" id="KW-1133">Transmembrane helix</keyword>
<keyword evidence="1" id="KW-0472">Membrane</keyword>
<evidence type="ECO:0000313" key="2">
    <source>
        <dbReference type="EMBL" id="KAH1181257.1"/>
    </source>
</evidence>